<keyword evidence="3" id="KW-1185">Reference proteome</keyword>
<dbReference type="STRING" id="183.GCA_002009735_02484"/>
<dbReference type="AlphaFoldDB" id="H2CGC6"/>
<proteinExistence type="predicted"/>
<sequence length="94" mass="10445">MKRLWKSILFSVISAAPLAMTGCYNPEYTEEDCEGMLLGLAVNELLPGPPNATEAEKAALTAQGREMFSTFYLYCRAQIPPQDPLDRATEINIF</sequence>
<evidence type="ECO:0000256" key="1">
    <source>
        <dbReference type="SAM" id="SignalP"/>
    </source>
</evidence>
<dbReference type="PROSITE" id="PS51257">
    <property type="entry name" value="PROKAR_LIPOPROTEIN"/>
    <property type="match status" value="1"/>
</dbReference>
<gene>
    <name evidence="2" type="ORF">Lepil_2164</name>
</gene>
<feature type="signal peptide" evidence="1">
    <location>
        <begin position="1"/>
        <end position="21"/>
    </location>
</feature>
<dbReference type="Proteomes" id="UP000005737">
    <property type="component" value="Unassembled WGS sequence"/>
</dbReference>
<accession>H2CGC6</accession>
<dbReference type="HOGENOM" id="CLU_2382624_0_0_12"/>
<reference evidence="2 3" key="1">
    <citation type="submission" date="2011-10" db="EMBL/GenBank/DDBJ databases">
        <title>The Improved High-Quality Draft genome of Leptonema illini DSM 21528.</title>
        <authorList>
            <consortium name="US DOE Joint Genome Institute (JGI-PGF)"/>
            <person name="Lucas S."/>
            <person name="Copeland A."/>
            <person name="Lapidus A."/>
            <person name="Glavina del Rio T."/>
            <person name="Dalin E."/>
            <person name="Tice H."/>
            <person name="Bruce D."/>
            <person name="Goodwin L."/>
            <person name="Pitluck S."/>
            <person name="Peters L."/>
            <person name="Mikhailova N."/>
            <person name="Held B."/>
            <person name="Kyrpides N."/>
            <person name="Mavromatis K."/>
            <person name="Ivanova N."/>
            <person name="Markowitz V."/>
            <person name="Cheng J.-F."/>
            <person name="Hugenholtz P."/>
            <person name="Woyke T."/>
            <person name="Wu D."/>
            <person name="Gronow S."/>
            <person name="Wellnitz S."/>
            <person name="Brambilla E.-M."/>
            <person name="Klenk H.-P."/>
            <person name="Eisen J.A."/>
        </authorList>
    </citation>
    <scope>NUCLEOTIDE SEQUENCE [LARGE SCALE GENOMIC DNA]</scope>
    <source>
        <strain evidence="2 3">DSM 21528</strain>
    </source>
</reference>
<dbReference type="EMBL" id="JH597773">
    <property type="protein sequence ID" value="EHQ06841.1"/>
    <property type="molecule type" value="Genomic_DNA"/>
</dbReference>
<dbReference type="RefSeq" id="WP_002772534.1">
    <property type="nucleotide sequence ID" value="NZ_JH597773.1"/>
</dbReference>
<feature type="chain" id="PRO_5003560936" description="Lipoprotein" evidence="1">
    <location>
        <begin position="22"/>
        <end position="94"/>
    </location>
</feature>
<protein>
    <recommendedName>
        <fullName evidence="4">Lipoprotein</fullName>
    </recommendedName>
</protein>
<keyword evidence="1" id="KW-0732">Signal</keyword>
<name>H2CGC6_9LEPT</name>
<evidence type="ECO:0008006" key="4">
    <source>
        <dbReference type="Google" id="ProtNLM"/>
    </source>
</evidence>
<organism evidence="2 3">
    <name type="scientific">Leptonema illini DSM 21528</name>
    <dbReference type="NCBI Taxonomy" id="929563"/>
    <lineage>
        <taxon>Bacteria</taxon>
        <taxon>Pseudomonadati</taxon>
        <taxon>Spirochaetota</taxon>
        <taxon>Spirochaetia</taxon>
        <taxon>Leptospirales</taxon>
        <taxon>Leptospiraceae</taxon>
        <taxon>Leptonema</taxon>
    </lineage>
</organism>
<evidence type="ECO:0000313" key="2">
    <source>
        <dbReference type="EMBL" id="EHQ06841.1"/>
    </source>
</evidence>
<evidence type="ECO:0000313" key="3">
    <source>
        <dbReference type="Proteomes" id="UP000005737"/>
    </source>
</evidence>